<dbReference type="PANTHER" id="PTHR34610">
    <property type="entry name" value="SSL7007 PROTEIN"/>
    <property type="match status" value="1"/>
</dbReference>
<name>A0ABV5ZMU8_9BACT</name>
<proteinExistence type="predicted"/>
<protein>
    <submittedName>
        <fullName evidence="2">Toxin-antitoxin system toxin component, PIN family</fullName>
    </submittedName>
</protein>
<organism evidence="2 3">
    <name type="scientific">Hallella seregens ATCC 51272</name>
    <dbReference type="NCBI Taxonomy" id="1336250"/>
    <lineage>
        <taxon>Bacteria</taxon>
        <taxon>Pseudomonadati</taxon>
        <taxon>Bacteroidota</taxon>
        <taxon>Bacteroidia</taxon>
        <taxon>Bacteroidales</taxon>
        <taxon>Prevotellaceae</taxon>
        <taxon>Hallella</taxon>
    </lineage>
</organism>
<feature type="domain" description="PIN" evidence="1">
    <location>
        <begin position="1"/>
        <end position="114"/>
    </location>
</feature>
<dbReference type="NCBIfam" id="TIGR00305">
    <property type="entry name" value="putative toxin-antitoxin system toxin component, PIN family"/>
    <property type="match status" value="1"/>
</dbReference>
<dbReference type="InterPro" id="IPR029060">
    <property type="entry name" value="PIN-like_dom_sf"/>
</dbReference>
<dbReference type="Pfam" id="PF13470">
    <property type="entry name" value="PIN_3"/>
    <property type="match status" value="1"/>
</dbReference>
<accession>A0ABV5ZMU8</accession>
<dbReference type="InterPro" id="IPR002850">
    <property type="entry name" value="PIN_toxin-like"/>
</dbReference>
<dbReference type="RefSeq" id="WP_005844613.1">
    <property type="nucleotide sequence ID" value="NZ_JADU01000028.1"/>
</dbReference>
<comment type="caution">
    <text evidence="2">The sequence shown here is derived from an EMBL/GenBank/DDBJ whole genome shotgun (WGS) entry which is preliminary data.</text>
</comment>
<evidence type="ECO:0000313" key="3">
    <source>
        <dbReference type="Proteomes" id="UP001589688"/>
    </source>
</evidence>
<gene>
    <name evidence="2" type="ORF">ACFFK8_13150</name>
</gene>
<reference evidence="2 3" key="1">
    <citation type="submission" date="2024-09" db="EMBL/GenBank/DDBJ databases">
        <authorList>
            <person name="Sun Q."/>
            <person name="Mori K."/>
        </authorList>
    </citation>
    <scope>NUCLEOTIDE SEQUENCE [LARGE SCALE GENOMIC DNA]</scope>
    <source>
        <strain evidence="2 3">ATCC 51272</strain>
    </source>
</reference>
<evidence type="ECO:0000313" key="2">
    <source>
        <dbReference type="EMBL" id="MFB9898708.1"/>
    </source>
</evidence>
<keyword evidence="3" id="KW-1185">Reference proteome</keyword>
<dbReference type="PANTHER" id="PTHR34610:SF4">
    <property type="entry name" value="SLL8027 PROTEIN"/>
    <property type="match status" value="1"/>
</dbReference>
<dbReference type="InterPro" id="IPR002716">
    <property type="entry name" value="PIN_dom"/>
</dbReference>
<dbReference type="EMBL" id="JBHLZF010000002">
    <property type="protein sequence ID" value="MFB9898708.1"/>
    <property type="molecule type" value="Genomic_DNA"/>
</dbReference>
<evidence type="ECO:0000259" key="1">
    <source>
        <dbReference type="SMART" id="SM00670"/>
    </source>
</evidence>
<dbReference type="Proteomes" id="UP001589688">
    <property type="component" value="Unassembled WGS sequence"/>
</dbReference>
<dbReference type="SMART" id="SM00670">
    <property type="entry name" value="PINc"/>
    <property type="match status" value="1"/>
</dbReference>
<dbReference type="SUPFAM" id="SSF88723">
    <property type="entry name" value="PIN domain-like"/>
    <property type="match status" value="1"/>
</dbReference>
<sequence length="135" mass="15162">MKIIIDCNIWISFLLGHQTALMRKILTDPAVDIFVCRELLAEIRDVAGREKIRRYTDASEVADLLNLIHSFCLCTNVQQTATSPVRDSKDLYLLSLAETVGADYLVSGDKDLLVLESHGQTQMIKLSDFKLLHGL</sequence>